<gene>
    <name evidence="1" type="ORF">QWE_05978</name>
</gene>
<protein>
    <submittedName>
        <fullName evidence="1">Uncharacterized protein</fullName>
    </submittedName>
</protein>
<dbReference type="STRING" id="1156935.QWE_05978"/>
<organism evidence="1 2">
    <name type="scientific">Agrobacterium albertimagni AOL15</name>
    <dbReference type="NCBI Taxonomy" id="1156935"/>
    <lineage>
        <taxon>Bacteria</taxon>
        <taxon>Pseudomonadati</taxon>
        <taxon>Pseudomonadota</taxon>
        <taxon>Alphaproteobacteria</taxon>
        <taxon>Hyphomicrobiales</taxon>
        <taxon>Rhizobiaceae</taxon>
        <taxon>Rhizobium/Agrobacterium group</taxon>
        <taxon>Agrobacterium</taxon>
    </lineage>
</organism>
<name>K2QHJ5_9HYPH</name>
<proteinExistence type="predicted"/>
<dbReference type="AlphaFoldDB" id="K2QHJ5"/>
<dbReference type="EMBL" id="ALJF01000004">
    <property type="protein sequence ID" value="EKF60591.1"/>
    <property type="molecule type" value="Genomic_DNA"/>
</dbReference>
<sequence>MNVPLNTRVRMLRAACRLLVNEGLSAIPQPQAEQLFGSVIKICVRLELPVGRMCAIQAQPERPMR</sequence>
<accession>K2QHJ5</accession>
<keyword evidence="2" id="KW-1185">Reference proteome</keyword>
<evidence type="ECO:0000313" key="1">
    <source>
        <dbReference type="EMBL" id="EKF60591.1"/>
    </source>
</evidence>
<evidence type="ECO:0000313" key="2">
    <source>
        <dbReference type="Proteomes" id="UP000007123"/>
    </source>
</evidence>
<comment type="caution">
    <text evidence="1">The sequence shown here is derived from an EMBL/GenBank/DDBJ whole genome shotgun (WGS) entry which is preliminary data.</text>
</comment>
<dbReference type="Proteomes" id="UP000007123">
    <property type="component" value="Unassembled WGS sequence"/>
</dbReference>
<reference evidence="1 2" key="1">
    <citation type="journal article" date="2012" name="J. Bacteriol.">
        <title>Draft Genome Sequence of Agrobacterium albertimagni Strain AOL15.</title>
        <authorList>
            <person name="Trimble W.L."/>
            <person name="Phung le T."/>
            <person name="Meyer F."/>
            <person name="Gilbert J.A."/>
            <person name="Silver S."/>
        </authorList>
    </citation>
    <scope>NUCLEOTIDE SEQUENCE [LARGE SCALE GENOMIC DNA]</scope>
    <source>
        <strain evidence="1 2">AOL15</strain>
    </source>
</reference>